<dbReference type="SUPFAM" id="SSF50891">
    <property type="entry name" value="Cyclophilin-like"/>
    <property type="match status" value="1"/>
</dbReference>
<reference evidence="6" key="1">
    <citation type="submission" date="2021-01" db="EMBL/GenBank/DDBJ databases">
        <authorList>
            <person name="Corre E."/>
            <person name="Pelletier E."/>
            <person name="Niang G."/>
            <person name="Scheremetjew M."/>
            <person name="Finn R."/>
            <person name="Kale V."/>
            <person name="Holt S."/>
            <person name="Cochrane G."/>
            <person name="Meng A."/>
            <person name="Brown T."/>
            <person name="Cohen L."/>
        </authorList>
    </citation>
    <scope>NUCLEOTIDE SEQUENCE</scope>
    <source>
        <strain evidence="6">CCMP1594</strain>
    </source>
</reference>
<evidence type="ECO:0000259" key="5">
    <source>
        <dbReference type="PROSITE" id="PS50072"/>
    </source>
</evidence>
<dbReference type="FunFam" id="2.40.100.10:FF:000025">
    <property type="entry name" value="Peptidyl-prolyl cis-trans isomerase CYP19-2"/>
    <property type="match status" value="1"/>
</dbReference>
<evidence type="ECO:0000256" key="2">
    <source>
        <dbReference type="ARBA" id="ARBA00023110"/>
    </source>
</evidence>
<name>A0A7S4GAX4_9EUGL</name>
<dbReference type="PANTHER" id="PTHR11071">
    <property type="entry name" value="PEPTIDYL-PROLYL CIS-TRANS ISOMERASE"/>
    <property type="match status" value="1"/>
</dbReference>
<dbReference type="InterPro" id="IPR002130">
    <property type="entry name" value="Cyclophilin-type_PPIase_dom"/>
</dbReference>
<dbReference type="Pfam" id="PF00160">
    <property type="entry name" value="Pro_isomerase"/>
    <property type="match status" value="1"/>
</dbReference>
<dbReference type="PANTHER" id="PTHR11071:SF561">
    <property type="entry name" value="PEPTIDYL-PROLYL CIS-TRANS ISOMERASE D-RELATED"/>
    <property type="match status" value="1"/>
</dbReference>
<evidence type="ECO:0000256" key="1">
    <source>
        <dbReference type="ARBA" id="ARBA00000971"/>
    </source>
</evidence>
<dbReference type="PROSITE" id="PS50072">
    <property type="entry name" value="CSA_PPIASE_2"/>
    <property type="match status" value="1"/>
</dbReference>
<dbReference type="EC" id="5.2.1.8" evidence="4"/>
<evidence type="ECO:0000313" key="6">
    <source>
        <dbReference type="EMBL" id="CAE0830988.1"/>
    </source>
</evidence>
<protein>
    <recommendedName>
        <fullName evidence="4">Peptidyl-prolyl cis-trans isomerase</fullName>
        <shortName evidence="4">PPIase</shortName>
        <ecNumber evidence="4">5.2.1.8</ecNumber>
    </recommendedName>
</protein>
<keyword evidence="2 4" id="KW-0697">Rotamase</keyword>
<dbReference type="GO" id="GO:0016018">
    <property type="term" value="F:cyclosporin A binding"/>
    <property type="evidence" value="ECO:0007669"/>
    <property type="project" value="TreeGrafter"/>
</dbReference>
<evidence type="ECO:0000256" key="4">
    <source>
        <dbReference type="RuleBase" id="RU363019"/>
    </source>
</evidence>
<dbReference type="GO" id="GO:0006457">
    <property type="term" value="P:protein folding"/>
    <property type="evidence" value="ECO:0007669"/>
    <property type="project" value="TreeGrafter"/>
</dbReference>
<dbReference type="EMBL" id="HBJA01122700">
    <property type="protein sequence ID" value="CAE0830988.1"/>
    <property type="molecule type" value="Transcribed_RNA"/>
</dbReference>
<dbReference type="Gene3D" id="2.40.100.10">
    <property type="entry name" value="Cyclophilin-like"/>
    <property type="match status" value="1"/>
</dbReference>
<gene>
    <name evidence="6" type="ORF">EGYM00163_LOCUS42270</name>
</gene>
<comment type="similarity">
    <text evidence="4">Belongs to the cyclophilin-type PPIase family.</text>
</comment>
<dbReference type="GO" id="GO:0003755">
    <property type="term" value="F:peptidyl-prolyl cis-trans isomerase activity"/>
    <property type="evidence" value="ECO:0007669"/>
    <property type="project" value="UniProtKB-UniRule"/>
</dbReference>
<keyword evidence="3 4" id="KW-0413">Isomerase</keyword>
<proteinExistence type="inferred from homology"/>
<comment type="function">
    <text evidence="4">PPIases accelerate the folding of proteins. It catalyzes the cis-trans isomerization of proline imidic peptide bonds in oligopeptides.</text>
</comment>
<feature type="domain" description="PPIase cyclophilin-type" evidence="5">
    <location>
        <begin position="78"/>
        <end position="237"/>
    </location>
</feature>
<accession>A0A7S4GAX4</accession>
<evidence type="ECO:0000256" key="3">
    <source>
        <dbReference type="ARBA" id="ARBA00023235"/>
    </source>
</evidence>
<organism evidence="6">
    <name type="scientific">Eutreptiella gymnastica</name>
    <dbReference type="NCBI Taxonomy" id="73025"/>
    <lineage>
        <taxon>Eukaryota</taxon>
        <taxon>Discoba</taxon>
        <taxon>Euglenozoa</taxon>
        <taxon>Euglenida</taxon>
        <taxon>Spirocuta</taxon>
        <taxon>Euglenophyceae</taxon>
        <taxon>Eutreptiales</taxon>
        <taxon>Eutreptiaceae</taxon>
        <taxon>Eutreptiella</taxon>
    </lineage>
</organism>
<dbReference type="AlphaFoldDB" id="A0A7S4GAX4"/>
<dbReference type="PRINTS" id="PR00153">
    <property type="entry name" value="CSAPPISMRASE"/>
</dbReference>
<comment type="catalytic activity">
    <reaction evidence="1 4">
        <text>[protein]-peptidylproline (omega=180) = [protein]-peptidylproline (omega=0)</text>
        <dbReference type="Rhea" id="RHEA:16237"/>
        <dbReference type="Rhea" id="RHEA-COMP:10747"/>
        <dbReference type="Rhea" id="RHEA-COMP:10748"/>
        <dbReference type="ChEBI" id="CHEBI:83833"/>
        <dbReference type="ChEBI" id="CHEBI:83834"/>
        <dbReference type="EC" id="5.2.1.8"/>
    </reaction>
</comment>
<dbReference type="InterPro" id="IPR029000">
    <property type="entry name" value="Cyclophilin-like_dom_sf"/>
</dbReference>
<sequence>MKVFLDIAIGDIAQYEAEKAAYDRGQQFLTEKGQMYGLASTMEELSDEDVATLTDAYDADPKYAAMGPLRTKAPTDVNIGRIVIDLFTDNCPKTCENFRQLCTGEGGKGKESGKNLHYKGWGFHRSIKGSLLQGGDITRGDGSGGDSIYKGKFNDEKPGLKIKHDQEGLVSMANSGKNTNTSQFFITLKALPQLDGKHVVFGKLVPESLPLLARMDEVANPKDGAPTEAITITDCGVA</sequence>
<dbReference type="GO" id="GO:0005737">
    <property type="term" value="C:cytoplasm"/>
    <property type="evidence" value="ECO:0007669"/>
    <property type="project" value="TreeGrafter"/>
</dbReference>